<dbReference type="GO" id="GO:0055085">
    <property type="term" value="P:transmembrane transport"/>
    <property type="evidence" value="ECO:0007669"/>
    <property type="project" value="InterPro"/>
</dbReference>
<feature type="signal peptide" evidence="10">
    <location>
        <begin position="1"/>
        <end position="18"/>
    </location>
</feature>
<accession>A0A1H7MYK0</accession>
<evidence type="ECO:0000313" key="13">
    <source>
        <dbReference type="Proteomes" id="UP000198521"/>
    </source>
</evidence>
<keyword evidence="5" id="KW-0997">Cell inner membrane</keyword>
<dbReference type="EMBL" id="FOAB01000003">
    <property type="protein sequence ID" value="SEL15707.1"/>
    <property type="molecule type" value="Genomic_DNA"/>
</dbReference>
<evidence type="ECO:0000256" key="1">
    <source>
        <dbReference type="ARBA" id="ARBA00004383"/>
    </source>
</evidence>
<proteinExistence type="inferred from homology"/>
<dbReference type="RefSeq" id="WP_091407755.1">
    <property type="nucleotide sequence ID" value="NZ_FOAB01000003.1"/>
</dbReference>
<reference evidence="12 13" key="1">
    <citation type="submission" date="2016-10" db="EMBL/GenBank/DDBJ databases">
        <authorList>
            <person name="de Groot N.N."/>
        </authorList>
    </citation>
    <scope>NUCLEOTIDE SEQUENCE [LARGE SCALE GENOMIC DNA]</scope>
    <source>
        <strain evidence="12 13">DSM 25232</strain>
    </source>
</reference>
<dbReference type="Proteomes" id="UP000198521">
    <property type="component" value="Unassembled WGS sequence"/>
</dbReference>
<dbReference type="NCBIfam" id="TIGR01352">
    <property type="entry name" value="tonB_Cterm"/>
    <property type="match status" value="1"/>
</dbReference>
<evidence type="ECO:0000259" key="11">
    <source>
        <dbReference type="PROSITE" id="PS52015"/>
    </source>
</evidence>
<dbReference type="PROSITE" id="PS52015">
    <property type="entry name" value="TONB_CTD"/>
    <property type="match status" value="1"/>
</dbReference>
<protein>
    <submittedName>
        <fullName evidence="12">TonB family C-terminal domain-containing protein</fullName>
    </submittedName>
</protein>
<dbReference type="GO" id="GO:0031992">
    <property type="term" value="F:energy transducer activity"/>
    <property type="evidence" value="ECO:0007669"/>
    <property type="project" value="TreeGrafter"/>
</dbReference>
<evidence type="ECO:0000256" key="5">
    <source>
        <dbReference type="ARBA" id="ARBA00022519"/>
    </source>
</evidence>
<name>A0A1H7MYK0_AQUAM</name>
<dbReference type="Gene3D" id="3.30.1150.10">
    <property type="match status" value="1"/>
</dbReference>
<evidence type="ECO:0000256" key="3">
    <source>
        <dbReference type="ARBA" id="ARBA00022448"/>
    </source>
</evidence>
<keyword evidence="6" id="KW-0812">Transmembrane</keyword>
<organism evidence="12 13">
    <name type="scientific">Aquimarina amphilecti</name>
    <dbReference type="NCBI Taxonomy" id="1038014"/>
    <lineage>
        <taxon>Bacteria</taxon>
        <taxon>Pseudomonadati</taxon>
        <taxon>Bacteroidota</taxon>
        <taxon>Flavobacteriia</taxon>
        <taxon>Flavobacteriales</taxon>
        <taxon>Flavobacteriaceae</taxon>
        <taxon>Aquimarina</taxon>
    </lineage>
</organism>
<dbReference type="GO" id="GO:0098797">
    <property type="term" value="C:plasma membrane protein complex"/>
    <property type="evidence" value="ECO:0007669"/>
    <property type="project" value="TreeGrafter"/>
</dbReference>
<dbReference type="SUPFAM" id="SSF74653">
    <property type="entry name" value="TolA/TonB C-terminal domain"/>
    <property type="match status" value="1"/>
</dbReference>
<feature type="domain" description="TonB C-terminal" evidence="11">
    <location>
        <begin position="51"/>
        <end position="141"/>
    </location>
</feature>
<keyword evidence="8" id="KW-1133">Transmembrane helix</keyword>
<feature type="chain" id="PRO_5011457244" evidence="10">
    <location>
        <begin position="19"/>
        <end position="141"/>
    </location>
</feature>
<evidence type="ECO:0000256" key="4">
    <source>
        <dbReference type="ARBA" id="ARBA00022475"/>
    </source>
</evidence>
<keyword evidence="10" id="KW-0732">Signal</keyword>
<keyword evidence="4" id="KW-1003">Cell membrane</keyword>
<keyword evidence="7" id="KW-0653">Protein transport</keyword>
<dbReference type="InterPro" id="IPR051045">
    <property type="entry name" value="TonB-dependent_transducer"/>
</dbReference>
<dbReference type="Pfam" id="PF03544">
    <property type="entry name" value="TonB_C"/>
    <property type="match status" value="1"/>
</dbReference>
<evidence type="ECO:0000256" key="7">
    <source>
        <dbReference type="ARBA" id="ARBA00022927"/>
    </source>
</evidence>
<keyword evidence="9" id="KW-0472">Membrane</keyword>
<evidence type="ECO:0000256" key="8">
    <source>
        <dbReference type="ARBA" id="ARBA00022989"/>
    </source>
</evidence>
<comment type="similarity">
    <text evidence="2">Belongs to the TonB family.</text>
</comment>
<dbReference type="PANTHER" id="PTHR33446">
    <property type="entry name" value="PROTEIN TONB-RELATED"/>
    <property type="match status" value="1"/>
</dbReference>
<dbReference type="AlphaFoldDB" id="A0A1H7MYK0"/>
<evidence type="ECO:0000256" key="6">
    <source>
        <dbReference type="ARBA" id="ARBA00022692"/>
    </source>
</evidence>
<dbReference type="GO" id="GO:0015031">
    <property type="term" value="P:protein transport"/>
    <property type="evidence" value="ECO:0007669"/>
    <property type="project" value="UniProtKB-KW"/>
</dbReference>
<dbReference type="InterPro" id="IPR037682">
    <property type="entry name" value="TonB_C"/>
</dbReference>
<evidence type="ECO:0000256" key="2">
    <source>
        <dbReference type="ARBA" id="ARBA00006555"/>
    </source>
</evidence>
<dbReference type="OrthoDB" id="1522859at2"/>
<comment type="subcellular location">
    <subcellularLocation>
        <location evidence="1">Cell inner membrane</location>
        <topology evidence="1">Single-pass membrane protein</topology>
        <orientation evidence="1">Periplasmic side</orientation>
    </subcellularLocation>
</comment>
<dbReference type="InterPro" id="IPR006260">
    <property type="entry name" value="TonB/TolA_C"/>
</dbReference>
<dbReference type="STRING" id="1038014.SAMN04487910_1887"/>
<evidence type="ECO:0000256" key="9">
    <source>
        <dbReference type="ARBA" id="ARBA00023136"/>
    </source>
</evidence>
<keyword evidence="13" id="KW-1185">Reference proteome</keyword>
<evidence type="ECO:0000256" key="10">
    <source>
        <dbReference type="SAM" id="SignalP"/>
    </source>
</evidence>
<keyword evidence="3" id="KW-0813">Transport</keyword>
<dbReference type="PANTHER" id="PTHR33446:SF2">
    <property type="entry name" value="PROTEIN TONB"/>
    <property type="match status" value="1"/>
</dbReference>
<gene>
    <name evidence="12" type="ORF">SAMN04487910_1887</name>
</gene>
<sequence length="141" mass="16120">MKKLLLIATILCSTFLFAQDNVILSQDNANEKGITPMWPKCEKSRQTPIKCFDNNLRNHIIRNFRYPEIAEKDGLEGTVTVDFIINNKGKAEVIDVKGGHRYLQREAVRIIRAIPKMKPGKWGKKPIAIAYEVPITFIKPK</sequence>
<evidence type="ECO:0000313" key="12">
    <source>
        <dbReference type="EMBL" id="SEL15707.1"/>
    </source>
</evidence>